<dbReference type="Pfam" id="PF12631">
    <property type="entry name" value="MnmE_helical"/>
    <property type="match status" value="1"/>
</dbReference>
<dbReference type="NCBIfam" id="NF003661">
    <property type="entry name" value="PRK05291.1-3"/>
    <property type="match status" value="1"/>
</dbReference>
<feature type="domain" description="G" evidence="7">
    <location>
        <begin position="247"/>
        <end position="338"/>
    </location>
</feature>
<name>A0AAV7K712_9METZ</name>
<dbReference type="InterPro" id="IPR031168">
    <property type="entry name" value="G_TrmE"/>
</dbReference>
<dbReference type="AlphaFoldDB" id="A0AAV7K712"/>
<dbReference type="GO" id="GO:0030488">
    <property type="term" value="P:tRNA methylation"/>
    <property type="evidence" value="ECO:0007669"/>
    <property type="project" value="TreeGrafter"/>
</dbReference>
<evidence type="ECO:0000256" key="4">
    <source>
        <dbReference type="ARBA" id="ARBA00022741"/>
    </source>
</evidence>
<dbReference type="Gene3D" id="3.30.1360.120">
    <property type="entry name" value="Probable tRNA modification gtpase trme, domain 1"/>
    <property type="match status" value="1"/>
</dbReference>
<evidence type="ECO:0000259" key="7">
    <source>
        <dbReference type="Pfam" id="PF01926"/>
    </source>
</evidence>
<accession>A0AAV7K712</accession>
<dbReference type="EMBL" id="JAKMXF010000144">
    <property type="protein sequence ID" value="KAI6656470.1"/>
    <property type="molecule type" value="Genomic_DNA"/>
</dbReference>
<keyword evidence="5 6" id="KW-0342">GTP-binding</keyword>
<organism evidence="10 11">
    <name type="scientific">Oopsacas minuta</name>
    <dbReference type="NCBI Taxonomy" id="111878"/>
    <lineage>
        <taxon>Eukaryota</taxon>
        <taxon>Metazoa</taxon>
        <taxon>Porifera</taxon>
        <taxon>Hexactinellida</taxon>
        <taxon>Hexasterophora</taxon>
        <taxon>Lyssacinosida</taxon>
        <taxon>Leucopsacidae</taxon>
        <taxon>Oopsacas</taxon>
    </lineage>
</organism>
<comment type="caution">
    <text evidence="10">The sequence shown here is derived from an EMBL/GenBank/DDBJ whole genome shotgun (WGS) entry which is preliminary data.</text>
</comment>
<dbReference type="NCBIfam" id="TIGR00450">
    <property type="entry name" value="mnmE_trmE_thdF"/>
    <property type="match status" value="1"/>
</dbReference>
<dbReference type="InterPro" id="IPR027417">
    <property type="entry name" value="P-loop_NTPase"/>
</dbReference>
<dbReference type="InterPro" id="IPR027266">
    <property type="entry name" value="TrmE/GcvT-like"/>
</dbReference>
<keyword evidence="3 6" id="KW-0819">tRNA processing</keyword>
<dbReference type="GO" id="GO:0002098">
    <property type="term" value="P:tRNA wobble uridine modification"/>
    <property type="evidence" value="ECO:0007669"/>
    <property type="project" value="TreeGrafter"/>
</dbReference>
<dbReference type="FunFam" id="3.30.1360.120:FF:000007">
    <property type="entry name" value="tRNA modification GTPase GTPBP3, mitochondrial"/>
    <property type="match status" value="1"/>
</dbReference>
<dbReference type="Gene3D" id="3.40.50.300">
    <property type="entry name" value="P-loop containing nucleotide triphosphate hydrolases"/>
    <property type="match status" value="1"/>
</dbReference>
<dbReference type="GO" id="GO:0005525">
    <property type="term" value="F:GTP binding"/>
    <property type="evidence" value="ECO:0007669"/>
    <property type="project" value="UniProtKB-KW"/>
</dbReference>
<dbReference type="Gene3D" id="1.20.120.430">
    <property type="entry name" value="tRNA modification GTPase MnmE domain 2"/>
    <property type="match status" value="1"/>
</dbReference>
<evidence type="ECO:0000256" key="5">
    <source>
        <dbReference type="ARBA" id="ARBA00023134"/>
    </source>
</evidence>
<dbReference type="GO" id="GO:0005739">
    <property type="term" value="C:mitochondrion"/>
    <property type="evidence" value="ECO:0007669"/>
    <property type="project" value="UniProtKB-SubCell"/>
</dbReference>
<dbReference type="InterPro" id="IPR006073">
    <property type="entry name" value="GTP-bd"/>
</dbReference>
<gene>
    <name evidence="10" type="ORF">LOD99_1266</name>
</gene>
<dbReference type="Pfam" id="PF01926">
    <property type="entry name" value="MMR_HSR1"/>
    <property type="match status" value="1"/>
</dbReference>
<comment type="subcellular location">
    <subcellularLocation>
        <location evidence="1">Mitochondrion</location>
    </subcellularLocation>
</comment>
<evidence type="ECO:0000313" key="10">
    <source>
        <dbReference type="EMBL" id="KAI6656470.1"/>
    </source>
</evidence>
<evidence type="ECO:0000256" key="1">
    <source>
        <dbReference type="ARBA" id="ARBA00004173"/>
    </source>
</evidence>
<evidence type="ECO:0000259" key="8">
    <source>
        <dbReference type="Pfam" id="PF10396"/>
    </source>
</evidence>
<dbReference type="InterPro" id="IPR027368">
    <property type="entry name" value="MnmE_dom2"/>
</dbReference>
<evidence type="ECO:0000256" key="6">
    <source>
        <dbReference type="RuleBase" id="RU003313"/>
    </source>
</evidence>
<proteinExistence type="inferred from homology"/>
<dbReference type="SUPFAM" id="SSF116878">
    <property type="entry name" value="TrmE connector domain"/>
    <property type="match status" value="1"/>
</dbReference>
<sequence>MILSRYLGYNLCHLTPVTRNISGLGYGDKDTIFALSTPPGKSAISIIRITGDHALPTLHALIQSTNKITPRKAVLRRVYSPITIEPIDRAVVLWFPEGGSFTGEDTVELHLHGSPAVIRATLRCLRGVKWLRPAQPGEFTQRALANGRMSLLEVEALSELVNSETEMQRKVALSHMEGQLTRVYEKWTEQLIGAVANMEAHIDFSESESLGSSLAAESMITADEVLQSVTQFLKDSQIRDRIKNGFTVVIIGPPNVGKSSLMNLLSQREVAITSPTPGTTRDIVECRLEIGGMMVSVCDTAGLRATSDQIECEGIGRAIIRAKEADIIVAVLDVSEVSDFPDVTQSLRLIGRSINCDILKIMTSCDASYILVNKSDLLDNRPEIKNAQYISCKDNQGVSEFLESLSVRIGTLIECGLNDDVIIVGERHQYHLTEVASSLSEAIESTDTGISAEYLRHSLYHLGHITGKIGVENILSRIFSKFCIGK</sequence>
<evidence type="ECO:0000259" key="9">
    <source>
        <dbReference type="Pfam" id="PF12631"/>
    </source>
</evidence>
<evidence type="ECO:0000256" key="2">
    <source>
        <dbReference type="ARBA" id="ARBA00011043"/>
    </source>
</evidence>
<dbReference type="GO" id="GO:0003924">
    <property type="term" value="F:GTPase activity"/>
    <property type="evidence" value="ECO:0007669"/>
    <property type="project" value="InterPro"/>
</dbReference>
<dbReference type="InterPro" id="IPR005225">
    <property type="entry name" value="Small_GTP-bd"/>
</dbReference>
<dbReference type="HAMAP" id="MF_00379">
    <property type="entry name" value="GTPase_MnmE"/>
    <property type="match status" value="1"/>
</dbReference>
<keyword evidence="4 6" id="KW-0547">Nucleotide-binding</keyword>
<dbReference type="CDD" id="cd04164">
    <property type="entry name" value="trmE"/>
    <property type="match status" value="1"/>
</dbReference>
<comment type="similarity">
    <text evidence="2 6">Belongs to the TRAFAC class TrmE-Era-EngA-EngB-Septin-like GTPase superfamily. TrmE GTPase family.</text>
</comment>
<dbReference type="PANTHER" id="PTHR42714:SF2">
    <property type="entry name" value="TRNA MODIFICATION GTPASE GTPBP3, MITOCHONDRIAL"/>
    <property type="match status" value="1"/>
</dbReference>
<reference evidence="10 11" key="1">
    <citation type="journal article" date="2023" name="BMC Biol.">
        <title>The compact genome of the sponge Oopsacas minuta (Hexactinellida) is lacking key metazoan core genes.</title>
        <authorList>
            <person name="Santini S."/>
            <person name="Schenkelaars Q."/>
            <person name="Jourda C."/>
            <person name="Duchesne M."/>
            <person name="Belahbib H."/>
            <person name="Rocher C."/>
            <person name="Selva M."/>
            <person name="Riesgo A."/>
            <person name="Vervoort M."/>
            <person name="Leys S.P."/>
            <person name="Kodjabachian L."/>
            <person name="Le Bivic A."/>
            <person name="Borchiellini C."/>
            <person name="Claverie J.M."/>
            <person name="Renard E."/>
        </authorList>
    </citation>
    <scope>NUCLEOTIDE SEQUENCE [LARGE SCALE GENOMIC DNA]</scope>
    <source>
        <strain evidence="10">SPO-2</strain>
    </source>
</reference>
<feature type="domain" description="MnmE helical" evidence="9">
    <location>
        <begin position="151"/>
        <end position="483"/>
    </location>
</feature>
<keyword evidence="11" id="KW-1185">Reference proteome</keyword>
<protein>
    <submittedName>
        <fullName evidence="10">tRNA modification GTPase GTPBP3, mitochondrial</fullName>
    </submittedName>
</protein>
<evidence type="ECO:0000313" key="11">
    <source>
        <dbReference type="Proteomes" id="UP001165289"/>
    </source>
</evidence>
<dbReference type="Proteomes" id="UP001165289">
    <property type="component" value="Unassembled WGS sequence"/>
</dbReference>
<dbReference type="CDD" id="cd14858">
    <property type="entry name" value="TrmE_N"/>
    <property type="match status" value="1"/>
</dbReference>
<evidence type="ECO:0000256" key="3">
    <source>
        <dbReference type="ARBA" id="ARBA00022694"/>
    </source>
</evidence>
<dbReference type="NCBIfam" id="TIGR00231">
    <property type="entry name" value="small_GTP"/>
    <property type="match status" value="1"/>
</dbReference>
<feature type="domain" description="GTP-binding protein TrmE N-terminal" evidence="8">
    <location>
        <begin position="31"/>
        <end position="148"/>
    </location>
</feature>
<dbReference type="Pfam" id="PF10396">
    <property type="entry name" value="TrmE_N"/>
    <property type="match status" value="1"/>
</dbReference>
<dbReference type="InterPro" id="IPR025867">
    <property type="entry name" value="MnmE_helical"/>
</dbReference>
<dbReference type="InterPro" id="IPR018948">
    <property type="entry name" value="GTP-bd_TrmE_N"/>
</dbReference>
<dbReference type="PANTHER" id="PTHR42714">
    <property type="entry name" value="TRNA MODIFICATION GTPASE GTPBP3"/>
    <property type="match status" value="1"/>
</dbReference>
<dbReference type="SUPFAM" id="SSF52540">
    <property type="entry name" value="P-loop containing nucleoside triphosphate hydrolases"/>
    <property type="match status" value="1"/>
</dbReference>
<dbReference type="InterPro" id="IPR004520">
    <property type="entry name" value="GTPase_MnmE"/>
</dbReference>